<evidence type="ECO:0000313" key="2">
    <source>
        <dbReference type="EMBL" id="MBP2377103.1"/>
    </source>
</evidence>
<keyword evidence="1" id="KW-0732">Signal</keyword>
<organism evidence="2 3">
    <name type="scientific">Microbacterium phyllosphaerae</name>
    <dbReference type="NCBI Taxonomy" id="124798"/>
    <lineage>
        <taxon>Bacteria</taxon>
        <taxon>Bacillati</taxon>
        <taxon>Actinomycetota</taxon>
        <taxon>Actinomycetes</taxon>
        <taxon>Micrococcales</taxon>
        <taxon>Microbacteriaceae</taxon>
        <taxon>Microbacterium</taxon>
    </lineage>
</organism>
<accession>A0ABS4WLT3</accession>
<dbReference type="Proteomes" id="UP000703720">
    <property type="component" value="Unassembled WGS sequence"/>
</dbReference>
<feature type="chain" id="PRO_5045993732" description="Lipoprotein" evidence="1">
    <location>
        <begin position="24"/>
        <end position="137"/>
    </location>
</feature>
<proteinExistence type="predicted"/>
<feature type="signal peptide" evidence="1">
    <location>
        <begin position="1"/>
        <end position="23"/>
    </location>
</feature>
<comment type="caution">
    <text evidence="2">The sequence shown here is derived from an EMBL/GenBank/DDBJ whole genome shotgun (WGS) entry which is preliminary data.</text>
</comment>
<gene>
    <name evidence="2" type="ORF">JOF42_000598</name>
</gene>
<dbReference type="RefSeq" id="WP_210096492.1">
    <property type="nucleotide sequence ID" value="NZ_BAAAIO010000001.1"/>
</dbReference>
<keyword evidence="3" id="KW-1185">Reference proteome</keyword>
<dbReference type="EMBL" id="JAGIOA010000001">
    <property type="protein sequence ID" value="MBP2377103.1"/>
    <property type="molecule type" value="Genomic_DNA"/>
</dbReference>
<protein>
    <recommendedName>
        <fullName evidence="4">Lipoprotein</fullName>
    </recommendedName>
</protein>
<name>A0ABS4WLT3_9MICO</name>
<reference evidence="2 3" key="1">
    <citation type="submission" date="2021-03" db="EMBL/GenBank/DDBJ databases">
        <title>Sequencing the genomes of 1000 actinobacteria strains.</title>
        <authorList>
            <person name="Klenk H.-P."/>
        </authorList>
    </citation>
    <scope>NUCLEOTIDE SEQUENCE [LARGE SCALE GENOMIC DNA]</scope>
    <source>
        <strain evidence="2 3">DSM 13468</strain>
    </source>
</reference>
<evidence type="ECO:0000256" key="1">
    <source>
        <dbReference type="SAM" id="SignalP"/>
    </source>
</evidence>
<dbReference type="PROSITE" id="PS51257">
    <property type="entry name" value="PROKAR_LIPOPROTEIN"/>
    <property type="match status" value="1"/>
</dbReference>
<sequence length="137" mass="14247">MNRTHLRPLMCGALALGAIAVLAGCVNAPTVDVLASGESAPLPESVGPDQLDTVIPDTARLLGEDSEGHTYYVVEARAQAGMGSICLVIDGVDHGPMMGCGAMPIEVGTDGVRARLSVEVTPEEDGEKIGEYLRVFL</sequence>
<evidence type="ECO:0000313" key="3">
    <source>
        <dbReference type="Proteomes" id="UP000703720"/>
    </source>
</evidence>
<evidence type="ECO:0008006" key="4">
    <source>
        <dbReference type="Google" id="ProtNLM"/>
    </source>
</evidence>